<comment type="caution">
    <text evidence="8">The sequence shown here is derived from an EMBL/GenBank/DDBJ whole genome shotgun (WGS) entry which is preliminary data.</text>
</comment>
<keyword evidence="5 6" id="KW-0472">Membrane</keyword>
<feature type="transmembrane region" description="Helical" evidence="6">
    <location>
        <begin position="251"/>
        <end position="269"/>
    </location>
</feature>
<feature type="transmembrane region" description="Helical" evidence="6">
    <location>
        <begin position="154"/>
        <end position="174"/>
    </location>
</feature>
<evidence type="ECO:0000259" key="7">
    <source>
        <dbReference type="Pfam" id="PF00892"/>
    </source>
</evidence>
<dbReference type="InterPro" id="IPR037185">
    <property type="entry name" value="EmrE-like"/>
</dbReference>
<name>A0ABX0W986_9RHOB</name>
<dbReference type="SUPFAM" id="SSF103481">
    <property type="entry name" value="Multidrug resistance efflux transporter EmrE"/>
    <property type="match status" value="2"/>
</dbReference>
<keyword evidence="4 6" id="KW-1133">Transmembrane helix</keyword>
<dbReference type="Proteomes" id="UP001429564">
    <property type="component" value="Unassembled WGS sequence"/>
</dbReference>
<comment type="subcellular location">
    <subcellularLocation>
        <location evidence="1">Membrane</location>
        <topology evidence="1">Multi-pass membrane protein</topology>
    </subcellularLocation>
</comment>
<feature type="transmembrane region" description="Helical" evidence="6">
    <location>
        <begin position="186"/>
        <end position="206"/>
    </location>
</feature>
<feature type="transmembrane region" description="Helical" evidence="6">
    <location>
        <begin position="6"/>
        <end position="23"/>
    </location>
</feature>
<evidence type="ECO:0000313" key="9">
    <source>
        <dbReference type="Proteomes" id="UP001429564"/>
    </source>
</evidence>
<reference evidence="8 9" key="1">
    <citation type="submission" date="2018-05" db="EMBL/GenBank/DDBJ databases">
        <authorList>
            <person name="Zhang Y.-J."/>
        </authorList>
    </citation>
    <scope>NUCLEOTIDE SEQUENCE [LARGE SCALE GENOMIC DNA]</scope>
    <source>
        <strain evidence="8 9">CY04</strain>
    </source>
</reference>
<comment type="similarity">
    <text evidence="2">Belongs to the EamA transporter family.</text>
</comment>
<protein>
    <submittedName>
        <fullName evidence="8">Multidrug transporter</fullName>
    </submittedName>
</protein>
<evidence type="ECO:0000256" key="2">
    <source>
        <dbReference type="ARBA" id="ARBA00007362"/>
    </source>
</evidence>
<dbReference type="PANTHER" id="PTHR32322">
    <property type="entry name" value="INNER MEMBRANE TRANSPORTER"/>
    <property type="match status" value="1"/>
</dbReference>
<evidence type="ECO:0000256" key="4">
    <source>
        <dbReference type="ARBA" id="ARBA00022989"/>
    </source>
</evidence>
<accession>A0ABX0W986</accession>
<dbReference type="EMBL" id="QHLQ01000007">
    <property type="protein sequence ID" value="NIZ61212.1"/>
    <property type="molecule type" value="Genomic_DNA"/>
</dbReference>
<dbReference type="InterPro" id="IPR000620">
    <property type="entry name" value="EamA_dom"/>
</dbReference>
<keyword evidence="9" id="KW-1185">Reference proteome</keyword>
<evidence type="ECO:0000256" key="3">
    <source>
        <dbReference type="ARBA" id="ARBA00022692"/>
    </source>
</evidence>
<dbReference type="PANTHER" id="PTHR32322:SF2">
    <property type="entry name" value="EAMA DOMAIN-CONTAINING PROTEIN"/>
    <property type="match status" value="1"/>
</dbReference>
<evidence type="ECO:0000256" key="1">
    <source>
        <dbReference type="ARBA" id="ARBA00004141"/>
    </source>
</evidence>
<feature type="transmembrane region" description="Helical" evidence="6">
    <location>
        <begin position="276"/>
        <end position="295"/>
    </location>
</feature>
<feature type="transmembrane region" description="Helical" evidence="6">
    <location>
        <begin position="35"/>
        <end position="58"/>
    </location>
</feature>
<gene>
    <name evidence="8" type="ORF">DL239_09500</name>
</gene>
<dbReference type="Pfam" id="PF00892">
    <property type="entry name" value="EamA"/>
    <property type="match status" value="2"/>
</dbReference>
<evidence type="ECO:0000256" key="5">
    <source>
        <dbReference type="ARBA" id="ARBA00023136"/>
    </source>
</evidence>
<evidence type="ECO:0000313" key="8">
    <source>
        <dbReference type="EMBL" id="NIZ61212.1"/>
    </source>
</evidence>
<feature type="transmembrane region" description="Helical" evidence="6">
    <location>
        <begin position="226"/>
        <end position="245"/>
    </location>
</feature>
<feature type="transmembrane region" description="Helical" evidence="6">
    <location>
        <begin position="96"/>
        <end position="114"/>
    </location>
</feature>
<organism evidence="8 9">
    <name type="scientific">Parasedimentitalea denitrificans</name>
    <dbReference type="NCBI Taxonomy" id="2211118"/>
    <lineage>
        <taxon>Bacteria</taxon>
        <taxon>Pseudomonadati</taxon>
        <taxon>Pseudomonadota</taxon>
        <taxon>Alphaproteobacteria</taxon>
        <taxon>Rhodobacterales</taxon>
        <taxon>Paracoccaceae</taxon>
        <taxon>Parasedimentitalea</taxon>
    </lineage>
</organism>
<keyword evidence="3 6" id="KW-0812">Transmembrane</keyword>
<dbReference type="RefSeq" id="WP_167683773.1">
    <property type="nucleotide sequence ID" value="NZ_QHLQ01000007.1"/>
</dbReference>
<dbReference type="InterPro" id="IPR050638">
    <property type="entry name" value="AA-Vitamin_Transporters"/>
</dbReference>
<evidence type="ECO:0000256" key="6">
    <source>
        <dbReference type="SAM" id="Phobius"/>
    </source>
</evidence>
<feature type="domain" description="EamA" evidence="7">
    <location>
        <begin position="6"/>
        <end position="136"/>
    </location>
</feature>
<proteinExistence type="inferred from homology"/>
<feature type="transmembrane region" description="Helical" evidence="6">
    <location>
        <begin position="64"/>
        <end position="84"/>
    </location>
</feature>
<feature type="domain" description="EamA" evidence="7">
    <location>
        <begin position="157"/>
        <end position="294"/>
    </location>
</feature>
<sequence length="296" mass="31228">MIILPVLAALSASFGWATGIVLAQSPAKLLGSFEFTRIQLISCAAILAVACTGLGYWQSVEWSYWPHFAASTCFGIVLGNLAMIECLRRGGPRRTELLLSLKAPLVAAMAYFWLQETSSVMDLLGASITLSCVCLAIFFGGNKRSDSDVTTGRISTIVLLGITATGLQGFGFLVIKPAMLAGTEPIAASAIRLLGAAFLISIVALWPSKMFQSQSELSPRLLGRTILPGFIGYGVSSSLLLYAFANFDAGIAAVLGSLSPVLVLPILWFKEGHMPRAQATLGAVLTVVGTVVIVVL</sequence>
<feature type="transmembrane region" description="Helical" evidence="6">
    <location>
        <begin position="120"/>
        <end position="142"/>
    </location>
</feature>